<dbReference type="EMBL" id="ACWF01000053">
    <property type="protein sequence ID" value="EHL78805.1"/>
    <property type="molecule type" value="Genomic_DNA"/>
</dbReference>
<dbReference type="HOGENOM" id="CLU_021203_1_1_9"/>
<sequence length="351" mass="39263">MMKNWNPLFILLAILTTSAMIIPALLVIPFSDQGTSGKMTEKISANKSQSQLEKQSSVEVAVYRSQLHKTEKEPLEKYVAGVVASEMPADFEMEALKAQALTARTFIVKKLMKGSDAPDGADVTDTVKDQVYKSPEELKQIWGKDYQWKMKKIEEAVGQTAGKILTYNGEPILASFFSTSNGYTENSEDYWKQPIPYLKSVKSPWDKKSPQYYSKTIIPVKEFEKKLGVHLKNKKDAGTVIQRTAGNRVGKVLIAGKEFTGREIREKLGLKSADFSWVIKGDHMTITTKGYGHGVGMSQYGANGMAKEGENYIQILQYYYQHVQIASSDDYLKNRITAQKSSENGKKTAIP</sequence>
<dbReference type="PANTHER" id="PTHR30032:SF4">
    <property type="entry name" value="AMIDASE ENHANCER"/>
    <property type="match status" value="1"/>
</dbReference>
<dbReference type="InterPro" id="IPR014225">
    <property type="entry name" value="Spore_II_D_firmicutes"/>
</dbReference>
<keyword evidence="3" id="KW-1185">Reference proteome</keyword>
<reference evidence="2 3" key="1">
    <citation type="submission" date="2011-09" db="EMBL/GenBank/DDBJ databases">
        <title>The Genome Sequence of Bacillus smithii 7_3_47FAA.</title>
        <authorList>
            <consortium name="The Broad Institute Genome Sequencing Platform"/>
            <person name="Earl A."/>
            <person name="Ward D."/>
            <person name="Feldgarden M."/>
            <person name="Gevers D."/>
            <person name="Daigneault M."/>
            <person name="Strauss J."/>
            <person name="Allen-Vercoe E."/>
            <person name="Young S.K."/>
            <person name="Zeng Q."/>
            <person name="Gargeya S."/>
            <person name="Fitzgerald M."/>
            <person name="Haas B."/>
            <person name="Abouelleil A."/>
            <person name="Alvarado L."/>
            <person name="Arachchi H.M."/>
            <person name="Berlin A."/>
            <person name="Brown A."/>
            <person name="Chapman S.B."/>
            <person name="Chen Z."/>
            <person name="Dunbar C."/>
            <person name="Freedman E."/>
            <person name="Gearin G."/>
            <person name="Goldberg J."/>
            <person name="Griggs A."/>
            <person name="Gujja S."/>
            <person name="Heiman D."/>
            <person name="Howarth C."/>
            <person name="Larson L."/>
            <person name="Lui A."/>
            <person name="MacDonald P.J.P."/>
            <person name="Montmayeur A."/>
            <person name="Murphy C."/>
            <person name="Neiman D."/>
            <person name="Pearson M."/>
            <person name="Priest M."/>
            <person name="Roberts A."/>
            <person name="Saif S."/>
            <person name="Shea T."/>
            <person name="Shenoy N."/>
            <person name="Sisk P."/>
            <person name="Stolte C."/>
            <person name="Sykes S."/>
            <person name="Wortman J."/>
            <person name="Nusbaum C."/>
            <person name="Birren B."/>
        </authorList>
    </citation>
    <scope>NUCLEOTIDE SEQUENCE [LARGE SCALE GENOMIC DNA]</scope>
    <source>
        <strain evidence="2 3">7_3_47FAA</strain>
    </source>
</reference>
<protein>
    <submittedName>
        <fullName evidence="2">Stage II sporulation protein D</fullName>
    </submittedName>
</protein>
<dbReference type="PATRIC" id="fig|665952.3.peg.1024"/>
<dbReference type="InterPro" id="IPR013486">
    <property type="entry name" value="SpoIID/LytB"/>
</dbReference>
<dbReference type="AlphaFoldDB" id="G9QJ73"/>
<dbReference type="GO" id="GO:0030288">
    <property type="term" value="C:outer membrane-bounded periplasmic space"/>
    <property type="evidence" value="ECO:0007669"/>
    <property type="project" value="TreeGrafter"/>
</dbReference>
<dbReference type="Pfam" id="PF08486">
    <property type="entry name" value="SpoIID"/>
    <property type="match status" value="1"/>
</dbReference>
<proteinExistence type="predicted"/>
<dbReference type="PANTHER" id="PTHR30032">
    <property type="entry name" value="N-ACETYLMURAMOYL-L-ALANINE AMIDASE-RELATED"/>
    <property type="match status" value="1"/>
</dbReference>
<dbReference type="InterPro" id="IPR013693">
    <property type="entry name" value="SpoIID/LytB_N"/>
</dbReference>
<dbReference type="NCBIfam" id="TIGR02669">
    <property type="entry name" value="SpoIID_LytB"/>
    <property type="match status" value="1"/>
</dbReference>
<dbReference type="Proteomes" id="UP000011747">
    <property type="component" value="Unassembled WGS sequence"/>
</dbReference>
<evidence type="ECO:0000313" key="2">
    <source>
        <dbReference type="EMBL" id="EHL78805.1"/>
    </source>
</evidence>
<dbReference type="GO" id="GO:0030435">
    <property type="term" value="P:sporulation resulting in formation of a cellular spore"/>
    <property type="evidence" value="ECO:0007669"/>
    <property type="project" value="InterPro"/>
</dbReference>
<accession>G9QJ73</accession>
<dbReference type="InterPro" id="IPR051922">
    <property type="entry name" value="Bact_Sporulation_Assoc"/>
</dbReference>
<name>G9QJ73_9BACI</name>
<evidence type="ECO:0000259" key="1">
    <source>
        <dbReference type="Pfam" id="PF08486"/>
    </source>
</evidence>
<feature type="domain" description="Sporulation stage II protein D amidase enhancer LytB N-terminal" evidence="1">
    <location>
        <begin position="64"/>
        <end position="167"/>
    </location>
</feature>
<comment type="caution">
    <text evidence="2">The sequence shown here is derived from an EMBL/GenBank/DDBJ whole genome shotgun (WGS) entry which is preliminary data.</text>
</comment>
<gene>
    <name evidence="2" type="ORF">HMPREF1015_02521</name>
</gene>
<evidence type="ECO:0000313" key="3">
    <source>
        <dbReference type="Proteomes" id="UP000011747"/>
    </source>
</evidence>
<organism evidence="2 3">
    <name type="scientific">Bacillus smithii 7_3_47FAA</name>
    <dbReference type="NCBI Taxonomy" id="665952"/>
    <lineage>
        <taxon>Bacteria</taxon>
        <taxon>Bacillati</taxon>
        <taxon>Bacillota</taxon>
        <taxon>Bacilli</taxon>
        <taxon>Bacillales</taxon>
        <taxon>Bacillaceae</taxon>
        <taxon>Bacillus</taxon>
    </lineage>
</organism>
<dbReference type="NCBIfam" id="TIGR02870">
    <property type="entry name" value="spore_II_D"/>
    <property type="match status" value="1"/>
</dbReference>